<evidence type="ECO:0000256" key="1">
    <source>
        <dbReference type="ARBA" id="ARBA00001962"/>
    </source>
</evidence>
<accession>A0A832MNA6</accession>
<evidence type="ECO:0000256" key="7">
    <source>
        <dbReference type="ARBA" id="ARBA00023027"/>
    </source>
</evidence>
<evidence type="ECO:0000256" key="2">
    <source>
        <dbReference type="ARBA" id="ARBA00022714"/>
    </source>
</evidence>
<dbReference type="InterPro" id="IPR036922">
    <property type="entry name" value="Rieske_2Fe-2S_sf"/>
</dbReference>
<keyword evidence="9" id="KW-0223">Dioxygenase</keyword>
<dbReference type="Gene3D" id="3.90.380.10">
    <property type="entry name" value="Naphthalene 1,2-dioxygenase Alpha Subunit, Chain A, domain 1"/>
    <property type="match status" value="2"/>
</dbReference>
<evidence type="ECO:0000313" key="9">
    <source>
        <dbReference type="EMBL" id="HGZ44511.1"/>
    </source>
</evidence>
<dbReference type="GO" id="GO:0051213">
    <property type="term" value="F:dioxygenase activity"/>
    <property type="evidence" value="ECO:0007669"/>
    <property type="project" value="UniProtKB-KW"/>
</dbReference>
<dbReference type="SUPFAM" id="SSF50022">
    <property type="entry name" value="ISP domain"/>
    <property type="match status" value="1"/>
</dbReference>
<protein>
    <submittedName>
        <fullName evidence="9">Aromatic ring-hydroxylating dioxygenase subunit alpha</fullName>
    </submittedName>
</protein>
<dbReference type="Pfam" id="PF00848">
    <property type="entry name" value="Ring_hydroxyl_A"/>
    <property type="match status" value="1"/>
</dbReference>
<gene>
    <name evidence="9" type="ORF">ENR23_14100</name>
</gene>
<dbReference type="GO" id="GO:0005506">
    <property type="term" value="F:iron ion binding"/>
    <property type="evidence" value="ECO:0007669"/>
    <property type="project" value="InterPro"/>
</dbReference>
<dbReference type="PROSITE" id="PS51296">
    <property type="entry name" value="RIESKE"/>
    <property type="match status" value="1"/>
</dbReference>
<evidence type="ECO:0000256" key="4">
    <source>
        <dbReference type="ARBA" id="ARBA00023002"/>
    </source>
</evidence>
<organism evidence="9">
    <name type="scientific">Eiseniibacteriota bacterium</name>
    <dbReference type="NCBI Taxonomy" id="2212470"/>
    <lineage>
        <taxon>Bacteria</taxon>
        <taxon>Candidatus Eiseniibacteriota</taxon>
    </lineage>
</organism>
<comment type="caution">
    <text evidence="9">The sequence shown here is derived from an EMBL/GenBank/DDBJ whole genome shotgun (WGS) entry which is preliminary data.</text>
</comment>
<dbReference type="GO" id="GO:0051537">
    <property type="term" value="F:2 iron, 2 sulfur cluster binding"/>
    <property type="evidence" value="ECO:0007669"/>
    <property type="project" value="UniProtKB-KW"/>
</dbReference>
<dbReference type="InterPro" id="IPR015881">
    <property type="entry name" value="ARHD_Rieske_2Fe_2S"/>
</dbReference>
<keyword evidence="2" id="KW-0001">2Fe-2S</keyword>
<dbReference type="InterPro" id="IPR017941">
    <property type="entry name" value="Rieske_2Fe-2S"/>
</dbReference>
<keyword evidence="7" id="KW-0520">NAD</keyword>
<feature type="domain" description="Rieske" evidence="8">
    <location>
        <begin position="49"/>
        <end position="138"/>
    </location>
</feature>
<proteinExistence type="predicted"/>
<dbReference type="InterPro" id="IPR001663">
    <property type="entry name" value="Rng_hydr_dOase-A"/>
</dbReference>
<name>A0A832MNA6_UNCEI</name>
<dbReference type="PROSITE" id="PS00570">
    <property type="entry name" value="RING_HYDROXYL_ALPHA"/>
    <property type="match status" value="1"/>
</dbReference>
<keyword evidence="6" id="KW-0411">Iron-sulfur</keyword>
<evidence type="ECO:0000256" key="3">
    <source>
        <dbReference type="ARBA" id="ARBA00022723"/>
    </source>
</evidence>
<dbReference type="CDD" id="cd03469">
    <property type="entry name" value="Rieske_RO_Alpha_N"/>
    <property type="match status" value="1"/>
</dbReference>
<dbReference type="SUPFAM" id="SSF55961">
    <property type="entry name" value="Bet v1-like"/>
    <property type="match status" value="1"/>
</dbReference>
<keyword evidence="5" id="KW-0408">Iron</keyword>
<dbReference type="AlphaFoldDB" id="A0A832MNA6"/>
<dbReference type="Pfam" id="PF00355">
    <property type="entry name" value="Rieske"/>
    <property type="match status" value="1"/>
</dbReference>
<dbReference type="Gene3D" id="2.102.10.10">
    <property type="entry name" value="Rieske [2Fe-2S] iron-sulphur domain"/>
    <property type="match status" value="1"/>
</dbReference>
<evidence type="ECO:0000256" key="5">
    <source>
        <dbReference type="ARBA" id="ARBA00023004"/>
    </source>
</evidence>
<dbReference type="EMBL" id="DSQF01000030">
    <property type="protein sequence ID" value="HGZ44511.1"/>
    <property type="molecule type" value="Genomic_DNA"/>
</dbReference>
<keyword evidence="3" id="KW-0479">Metal-binding</keyword>
<dbReference type="PANTHER" id="PTHR43756">
    <property type="entry name" value="CHOLINE MONOOXYGENASE, CHLOROPLASTIC"/>
    <property type="match status" value="1"/>
</dbReference>
<sequence length="360" mass="40578">MPEVHEDIHRAHTLPGWIYGDPEVWALVRERVFARSWQLVADTARLRAPGSVLPITLLEGVLDEPLLLARDRDDRLHALSNVCTHRGSLVCESEGVQPYLRCRYHGRRFGLDGRLLGMPEFEGVEGFPAPSDDLPRVAHGVLPPFLFVSLDPDRPLKALTGPVTARCGWLPWESAVFDPSRARDYLVRAHWALYVENYLEGFHIPYVHAGLAEAIDYGAYATETFDSASLQLGVARDGEEAFAPPPGTPDHGRRVAAYWWWLFPNTMLNVYPWGVSVNIVRPLAPDRTKVSFLPYVWDATRLDLGAGAALDRVEREDEVIVESVQRGLRARLYDRGRYAPERERGVHHFHRMLAAALRGA</sequence>
<dbReference type="PANTHER" id="PTHR43756:SF5">
    <property type="entry name" value="CHOLINE MONOOXYGENASE, CHLOROPLASTIC"/>
    <property type="match status" value="1"/>
</dbReference>
<dbReference type="InterPro" id="IPR015879">
    <property type="entry name" value="Ring_hydroxy_dOase_asu_C_dom"/>
</dbReference>
<evidence type="ECO:0000256" key="6">
    <source>
        <dbReference type="ARBA" id="ARBA00023014"/>
    </source>
</evidence>
<comment type="cofactor">
    <cofactor evidence="1">
        <name>Fe cation</name>
        <dbReference type="ChEBI" id="CHEBI:24875"/>
    </cofactor>
</comment>
<reference evidence="9" key="1">
    <citation type="journal article" date="2020" name="mSystems">
        <title>Genome- and Community-Level Interaction Insights into Carbon Utilization and Element Cycling Functions of Hydrothermarchaeota in Hydrothermal Sediment.</title>
        <authorList>
            <person name="Zhou Z."/>
            <person name="Liu Y."/>
            <person name="Xu W."/>
            <person name="Pan J."/>
            <person name="Luo Z.H."/>
            <person name="Li M."/>
        </authorList>
    </citation>
    <scope>NUCLEOTIDE SEQUENCE [LARGE SCALE GENOMIC DNA]</scope>
    <source>
        <strain evidence="9">SpSt-381</strain>
    </source>
</reference>
<keyword evidence="4" id="KW-0560">Oxidoreductase</keyword>
<evidence type="ECO:0000259" key="8">
    <source>
        <dbReference type="PROSITE" id="PS51296"/>
    </source>
</evidence>